<evidence type="ECO:0000256" key="1">
    <source>
        <dbReference type="ARBA" id="ARBA00022737"/>
    </source>
</evidence>
<keyword evidence="3" id="KW-1185">Reference proteome</keyword>
<dbReference type="InterPro" id="IPR046960">
    <property type="entry name" value="PPR_At4g14850-like_plant"/>
</dbReference>
<dbReference type="GO" id="GO:0003723">
    <property type="term" value="F:RNA binding"/>
    <property type="evidence" value="ECO:0007669"/>
    <property type="project" value="InterPro"/>
</dbReference>
<protein>
    <submittedName>
        <fullName evidence="4 5">Pentatricopeptide repeat-containing protein At2g37320</fullName>
    </submittedName>
</protein>
<dbReference type="Proteomes" id="UP000813463">
    <property type="component" value="Chromosome 3"/>
</dbReference>
<dbReference type="InterPro" id="IPR011990">
    <property type="entry name" value="TPR-like_helical_dom_sf"/>
</dbReference>
<feature type="repeat" description="PPR" evidence="2">
    <location>
        <begin position="272"/>
        <end position="302"/>
    </location>
</feature>
<gene>
    <name evidence="4 5 6" type="primary">LOC110801491</name>
</gene>
<dbReference type="FunFam" id="1.25.40.10:FF:001139">
    <property type="entry name" value="Uncharacterized protein"/>
    <property type="match status" value="1"/>
</dbReference>
<dbReference type="InterPro" id="IPR046848">
    <property type="entry name" value="E_motif"/>
</dbReference>
<dbReference type="InterPro" id="IPR002885">
    <property type="entry name" value="PPR_rpt"/>
</dbReference>
<accession>A0A9R0J7A1</accession>
<dbReference type="PANTHER" id="PTHR47926:SF438">
    <property type="entry name" value="PENTATRICOPEPTIDE REPEAT-CONTAINING PROTEIN"/>
    <property type="match status" value="1"/>
</dbReference>
<dbReference type="RefSeq" id="XP_021862552.1">
    <property type="nucleotide sequence ID" value="XM_022006860.1"/>
</dbReference>
<feature type="repeat" description="PPR" evidence="2">
    <location>
        <begin position="202"/>
        <end position="236"/>
    </location>
</feature>
<dbReference type="Pfam" id="PF13041">
    <property type="entry name" value="PPR_2"/>
    <property type="match status" value="2"/>
</dbReference>
<dbReference type="GeneID" id="110801491"/>
<sequence>MNIRNLFGCYWKCKRKFFKSTTYLTILQTLFLSRSYTTHRLKQDSDIKSLNKALRIVNLVSPKSTHVNNQHGHLQLIQDLIQTHSKRISEVKSPNDFGIPCSRHQIPSDQVLPSFSFKDDVVSEVFELHREGLRIDVAVLPHALSVCGYTGNLHCGTQLQCLAIRDGLSMNVYVASSLISMYSKCGELRSASMVFEEMPLRNVVSWTAFISGFAQKYQVDACLELYSQMRHSSLKPNDYTLTSLLSACVGNGSLRQGKSAHCLAFLSGFYSYLHVANALVSMYCKCGNIEDAFCVFESMHDKDIVSWNSMISGYALHGLAWKAIDLFEEMKRQKMKPDCITFLGVLSSCRHAGLVKQGHMYFNSMIEYCVEPDLGHYSCIVDLLGRAGLVDEGRNFILDMPIKPNAVIWGSLLSSCRLHDNVWIGIEAAENRLELEPSCAATHMQLAKLYARVGMWDQVAKVWKMMKDTELQTNPGYSWIEIGNEVISFKADDTANSRMNEVFCMLEGLKCQLKSDHVPESQEEFDGYSCTSFS</sequence>
<dbReference type="GO" id="GO:0009451">
    <property type="term" value="P:RNA modification"/>
    <property type="evidence" value="ECO:0007669"/>
    <property type="project" value="InterPro"/>
</dbReference>
<dbReference type="NCBIfam" id="TIGR00756">
    <property type="entry name" value="PPR"/>
    <property type="match status" value="3"/>
</dbReference>
<evidence type="ECO:0000313" key="4">
    <source>
        <dbReference type="RefSeq" id="XP_021862551.1"/>
    </source>
</evidence>
<dbReference type="PROSITE" id="PS51375">
    <property type="entry name" value="PPR"/>
    <property type="match status" value="3"/>
</dbReference>
<proteinExistence type="predicted"/>
<name>A0A9R0J7A1_SPIOL</name>
<dbReference type="FunFam" id="1.25.40.10:FF:000378">
    <property type="entry name" value="Pentatricopeptide repeat-containing protein mitochondrial"/>
    <property type="match status" value="1"/>
</dbReference>
<dbReference type="OrthoDB" id="730395at2759"/>
<evidence type="ECO:0000313" key="6">
    <source>
        <dbReference type="RefSeq" id="XP_056694733.1"/>
    </source>
</evidence>
<feature type="repeat" description="PPR" evidence="2">
    <location>
        <begin position="303"/>
        <end position="337"/>
    </location>
</feature>
<evidence type="ECO:0000313" key="5">
    <source>
        <dbReference type="RefSeq" id="XP_021862552.1"/>
    </source>
</evidence>
<dbReference type="RefSeq" id="XP_056694733.1">
    <property type="nucleotide sequence ID" value="XM_056838755.1"/>
</dbReference>
<reference evidence="3" key="1">
    <citation type="journal article" date="2021" name="Nat. Commun.">
        <title>Genomic analyses provide insights into spinach domestication and the genetic basis of agronomic traits.</title>
        <authorList>
            <person name="Cai X."/>
            <person name="Sun X."/>
            <person name="Xu C."/>
            <person name="Sun H."/>
            <person name="Wang X."/>
            <person name="Ge C."/>
            <person name="Zhang Z."/>
            <person name="Wang Q."/>
            <person name="Fei Z."/>
            <person name="Jiao C."/>
            <person name="Wang Q."/>
        </authorList>
    </citation>
    <scope>NUCLEOTIDE SEQUENCE [LARGE SCALE GENOMIC DNA]</scope>
    <source>
        <strain evidence="3">cv. Varoflay</strain>
    </source>
</reference>
<evidence type="ECO:0000256" key="2">
    <source>
        <dbReference type="PROSITE-ProRule" id="PRU00708"/>
    </source>
</evidence>
<reference evidence="4 5" key="2">
    <citation type="submission" date="2025-04" db="UniProtKB">
        <authorList>
            <consortium name="RefSeq"/>
        </authorList>
    </citation>
    <scope>IDENTIFICATION</scope>
    <source>
        <tissue evidence="6">Leaf</tissue>
    </source>
</reference>
<dbReference type="AlphaFoldDB" id="A0A9R0J7A1"/>
<keyword evidence="1" id="KW-0677">Repeat</keyword>
<dbReference type="Gene3D" id="1.25.40.10">
    <property type="entry name" value="Tetratricopeptide repeat domain"/>
    <property type="match status" value="2"/>
</dbReference>
<evidence type="ECO:0000313" key="3">
    <source>
        <dbReference type="Proteomes" id="UP000813463"/>
    </source>
</evidence>
<dbReference type="RefSeq" id="XP_021862551.1">
    <property type="nucleotide sequence ID" value="XM_022006859.1"/>
</dbReference>
<organism evidence="3 4">
    <name type="scientific">Spinacia oleracea</name>
    <name type="common">Spinach</name>
    <dbReference type="NCBI Taxonomy" id="3562"/>
    <lineage>
        <taxon>Eukaryota</taxon>
        <taxon>Viridiplantae</taxon>
        <taxon>Streptophyta</taxon>
        <taxon>Embryophyta</taxon>
        <taxon>Tracheophyta</taxon>
        <taxon>Spermatophyta</taxon>
        <taxon>Magnoliopsida</taxon>
        <taxon>eudicotyledons</taxon>
        <taxon>Gunneridae</taxon>
        <taxon>Pentapetalae</taxon>
        <taxon>Caryophyllales</taxon>
        <taxon>Chenopodiaceae</taxon>
        <taxon>Chenopodioideae</taxon>
        <taxon>Anserineae</taxon>
        <taxon>Spinacia</taxon>
    </lineage>
</organism>
<dbReference type="Pfam" id="PF20431">
    <property type="entry name" value="E_motif"/>
    <property type="match status" value="1"/>
</dbReference>
<dbReference type="KEGG" id="soe:110801491"/>
<dbReference type="PANTHER" id="PTHR47926">
    <property type="entry name" value="PENTATRICOPEPTIDE REPEAT-CONTAINING PROTEIN"/>
    <property type="match status" value="1"/>
</dbReference>